<dbReference type="EMBL" id="SUMC01000264">
    <property type="protein sequence ID" value="TJZ93150.1"/>
    <property type="molecule type" value="Genomic_DNA"/>
</dbReference>
<accession>A0A4U0REW6</accession>
<proteinExistence type="predicted"/>
<sequence>MPTVPASLFAVLELVRGNFTAPTFRTFTALVTGLIAQTGRCTVTGMLTCVGLTRAWSHDRAHA</sequence>
<dbReference type="Proteomes" id="UP000305778">
    <property type="component" value="Unassembled WGS sequence"/>
</dbReference>
<protein>
    <submittedName>
        <fullName evidence="1">Uncharacterized protein</fullName>
    </submittedName>
</protein>
<evidence type="ECO:0000313" key="1">
    <source>
        <dbReference type="EMBL" id="TJZ93150.1"/>
    </source>
</evidence>
<keyword evidence="2" id="KW-1185">Reference proteome</keyword>
<organism evidence="1 2">
    <name type="scientific">Actinacidiphila oryziradicis</name>
    <dbReference type="NCBI Taxonomy" id="2571141"/>
    <lineage>
        <taxon>Bacteria</taxon>
        <taxon>Bacillati</taxon>
        <taxon>Actinomycetota</taxon>
        <taxon>Actinomycetes</taxon>
        <taxon>Kitasatosporales</taxon>
        <taxon>Streptomycetaceae</taxon>
        <taxon>Actinacidiphila</taxon>
    </lineage>
</organism>
<name>A0A4U0REW6_9ACTN</name>
<reference evidence="1 2" key="1">
    <citation type="submission" date="2019-04" db="EMBL/GenBank/DDBJ databases">
        <title>Streptomyces oryziradicis sp. nov., a novel actinomycete isolated from rhizosphere soil of rice (Oryza sativa L.).</title>
        <authorList>
            <person name="Li C."/>
        </authorList>
    </citation>
    <scope>NUCLEOTIDE SEQUENCE [LARGE SCALE GENOMIC DNA]</scope>
    <source>
        <strain evidence="1 2">NEAU-C40</strain>
    </source>
</reference>
<evidence type="ECO:0000313" key="2">
    <source>
        <dbReference type="Proteomes" id="UP000305778"/>
    </source>
</evidence>
<dbReference type="OrthoDB" id="3539237at2"/>
<dbReference type="AlphaFoldDB" id="A0A4U0REW6"/>
<gene>
    <name evidence="1" type="ORF">FCI23_54765</name>
</gene>
<dbReference type="RefSeq" id="WP_136731643.1">
    <property type="nucleotide sequence ID" value="NZ_SUMC01000264.1"/>
</dbReference>
<comment type="caution">
    <text evidence="1">The sequence shown here is derived from an EMBL/GenBank/DDBJ whole genome shotgun (WGS) entry which is preliminary data.</text>
</comment>